<dbReference type="InterPro" id="IPR053879">
    <property type="entry name" value="HYDIN_VesB_CFA65-like_Ig"/>
</dbReference>
<keyword evidence="4" id="KW-0969">Cilium</keyword>
<dbReference type="SUPFAM" id="SSF49354">
    <property type="entry name" value="PapD-like"/>
    <property type="match status" value="1"/>
</dbReference>
<dbReference type="Proteomes" id="UP000070544">
    <property type="component" value="Unassembled WGS sequence"/>
</dbReference>
<proteinExistence type="predicted"/>
<evidence type="ECO:0000313" key="8">
    <source>
        <dbReference type="EMBL" id="KXS18811.1"/>
    </source>
</evidence>
<dbReference type="GO" id="GO:0003341">
    <property type="term" value="P:cilium movement"/>
    <property type="evidence" value="ECO:0007669"/>
    <property type="project" value="TreeGrafter"/>
</dbReference>
<sequence length="3213" mass="356229">MKLRSRCLQKALVIVLGDLAMSDEVQKNRYIALRLLGDACVAFRDTLHHKVTLLSFNICLRVLLRLFPVERTSDLNRPPFCEKWWLRPHPQILNAEVHAIDSISRFLGLPPAQANEPFMRYIDALFAYLLSPKAPKVIVIAVLRALSQHLPLTNRNRTRVEVYFRTPIRILVDTFIEKGVFSRKVMAPENGTLQSLPLTEQGLDAAEANRDSAPDDHTGIIDQPKLSMKDPLLLLLQRELYRFWSVWFPLPPDAAILKLSEENIRRMGDGCYVARRRAFLKSKRDDRKILSCPYPEGPMATEVFFWKREKVIAKDIIASCHSSVSELSFDSSDGSTLVFEPNSLNVIVPQPLLLFNRHPPACDITIRNTSTTHPVLFHVQVEPAGMFIVEPSVGVAGPRETVLARITCIGGSKMPWMVSRGTIVDGWLKVRSGFDAWSVERVPLRAYRFPILSISGRSLSFGICPPGDSRTFPVYISNLADADVAVALAIPSGRKIFNVTPSSQIILAARETKQIAVQFTPSIDSRRTLGENSTLTDSLVVVTIGGEVHKILLHGVVGETLGPIPQMIDFGSVDINHPGITRHMLLRNSDSVFPLPLGFEISTDDIMVNDGHPLVLKPGAVEKVPIAFRSSLVGERSETLRVFGPGLLPRDVKITSFSGPSVLFPIANEIFLGPLSQATSGLYSVTVPIYNISSSTANVVLAVRKGMGFGIGRQSDRDVSDSEEITWGSIESYPEYKECRGGILGLPPNSRAMMDLCFHPLGVGTFRADLIMRVVHPRPEPEQRITLNAMAIPTADVPSLQTLRTWWKKPFLEPPSSSMSKLEGENDFDTEISWGNSEVLYFDQQNQTVVATDEAGATIFENVTLTNASQQKQPFRLVISHPFETDIPLDGLLDPGTSIDIPLRYAPLKDKEPQSNNVNQITAVGSICVVDAFNFVRTVPLFGVWKSMVSVEMRGGTRDLKFSRTQLNNKSSRKLLLRNKSASTISLEGRVNSLGQRASSSKNNQNNLAPTSGEGLVYFSLSQQRLTLRPWDSVILEINFQGIRSGLNKAHLFLEQQDSLSRVSASGDRANESIKNRRPVLSLSLLCEVGDSSWIVECDSVDFGAVSLDETATKLVNIKSEWAADATLLFSTTQPAIVGTIDRNLPAMRVSEIPLMCHGTRTGLYNWFFQISGSSCSKSLALVARIGSHKILADKCVPLITPRDQPSGIMEIKPDVALSNIMKQSVVDFGQVSLNDTSVKSIRLTNAGTLGIAVSHIAVRDPIRLHWTVDNRNSDYELPFEPSGNSWLDSAEIDWDEVYAQSLDGFGSRTTQKMVATKRPRRFDVTTTAGSIGTKSAKNLFPIRMEPGRSLDLILRVANLEQGLFQTVLNVDFERSGGEPYRMEMIVQGNAQPPLRLLEKKLEFGVKPVRGRSTFPLKFENPGQFAVPWEVRWGNTSFRHHSRHPRASDMSNTLLRLDKYEMCPFDVFPTSGVLAPGCIQTLDVTFRPTLSETEVSSKLTLVSTKFCEFSIDLHGIGGSTRFVCSQDNIDFSTLRIGISKEKTISISNRGILQSRYFIESSDAAFTTEPEQGILEGDGDVDISVSFKPRRAGSHFARLLIFGRSLEGAFHLQPVVIQLCGVGGYPEIICHTKVLDFGTALYMMPNYRHVSIQNKGSAEAEIQFDCSHASITLAEDEDGIILAHQTKEIRIQYMPTTVEVLDIKGFIRSSDSRGDYCMITLRGTVGVPKLEVVPKDFSSLLDFGICSIGTTSQRELSIVNTGNISLNFAILLTKRRPLPEPETTTSAAEPVTITPQSGKIEVGQSILISIKFSPAAMVQYQFQTIFNYDFHMIEGVLKGFGGAAKLKVALPHRVIDFGVCRLGHPFKKRVALNNEGNVGTFFHVRPHPKDGNWSVYEEEITRNTGKEAEKNINNMELPQLEHDSASRIDWVAELYDLGLRILTPDGYCGPDSRVELVFEYLAECEAPISTSVRTYFGDRYEEFTVLAKSSVPKLDIYGYDGRCLSGAESAPLDLGVHRVGSHFKSFLSLSNESPFGLDFFVQPTGLQEFEVSPQRGHVPAESSVPLSVVFKPHGEERVTMDLKILWEKETLCALIVGSGGLGRIDIEFTEEADQKCGYLEFGMVPFNTSSEKRFYVCNTGMVEVAFHVLVDNPEFGITVLSDPMPLEDRKKGLRQRELHLRRTTKLQWFASVSCVVSPGSCIELGSNFTSKAPAISQGYIRVMSESGNKSIQVRGRGGTINLGHRGDLSFGDISSNFVYSRTLTLFNTGSIPAFCDLEWSVVGHNVDATEGKVTLVQSYVQHDPRSGWARQQVLNEKNLPITTNAPRFGAKDYWQMIRISVLFTDHIVRIASEDTAVVNTLSKSKKSQVQLALDLSGTTQSKKKSGRIGRMADHSKRKQSLYQLVASSQLTSQSTAKLHSYIKVEPTSILIPSYEEVTIMIEACLLTEETFLATLLCRPQVPNTPPHEIALSATPKAVSILCDDVRALNFYRQPINEPETLVRTFSNVGHKDITFRIRNENLGLSIMPSKGSLRMGQSITIQFTFRAADEYIQNLPVTFEADCSQPIRFNFFGAGGAAKASLAKYRRFDFGHCMIGKNTTSFLPIANEGNAILHLTKFELEETDTFICGQDWPTGRVSLPPGKTFNLPIVFNPQEENPPAGKLTVGTMNERWTIELVGAGREAVLIISRSSLEYSDCIIGNRYEQRLDLKNVGDVNYPITFRFDSDCSDLRVTPSTLTILPFSESSVMVGFVPTKETKRTVVLEVTSPYSHHRVPINLHAGSVTLEFSVESLDFGMFEKSTRPELKFSIKNVGTVKTSYHLKDSSRPSRFHITNSKGNLPPKKIAELTITTIRYEVGSFKEKLVLKTDLVNRPLQLVAHGQCEEALLQHEEFNYVNLGLCPVSDVTNKTVIWRNYGRFPLSWSMKFAYPVKASPASGVTLGGETTTCHISWTPSGAYELRTAISLVTNIGTYPISVRGKALFPEIGIRSVFVDFGVCAIGTTYTETISITNKGKVPLAWQIPPPKEHYTLSKSEGWMLPKESDDIRVSFTPPSFGKFTSNLLVECKGINYKEVALLGVGGRMNLDISPTALQLGTLHETRKCPCNHFAYGTIVLTNNGDVTLHCNFTISRLESEVGDISLPEPLTLKPNRSARCVIGLACRTMGRFQQSLNLVTKERTYELVATGYGIKVSLTDISRRLLQEEALPYVSPPPHP</sequence>
<keyword evidence="5" id="KW-0966">Cell projection</keyword>
<dbReference type="PANTHER" id="PTHR23053:SF0">
    <property type="entry name" value="HYDROCEPHALUS-INDUCING PROTEIN HOMOLOG"/>
    <property type="match status" value="1"/>
</dbReference>
<keyword evidence="3" id="KW-0963">Cytoplasm</keyword>
<dbReference type="PROSITE" id="PS50202">
    <property type="entry name" value="MSP"/>
    <property type="match status" value="1"/>
</dbReference>
<organism evidence="8 9">
    <name type="scientific">Gonapodya prolifera (strain JEL478)</name>
    <name type="common">Monoblepharis prolifera</name>
    <dbReference type="NCBI Taxonomy" id="1344416"/>
    <lineage>
        <taxon>Eukaryota</taxon>
        <taxon>Fungi</taxon>
        <taxon>Fungi incertae sedis</taxon>
        <taxon>Chytridiomycota</taxon>
        <taxon>Chytridiomycota incertae sedis</taxon>
        <taxon>Monoblepharidomycetes</taxon>
        <taxon>Monoblepharidales</taxon>
        <taxon>Gonapodyaceae</taxon>
        <taxon>Gonapodya</taxon>
    </lineage>
</organism>
<protein>
    <recommendedName>
        <fullName evidence="7">MSP domain-containing protein</fullName>
    </recommendedName>
</protein>
<dbReference type="InterPro" id="IPR008962">
    <property type="entry name" value="PapD-like_sf"/>
</dbReference>
<dbReference type="Gene3D" id="2.60.40.10">
    <property type="entry name" value="Immunoglobulins"/>
    <property type="match status" value="14"/>
</dbReference>
<dbReference type="GO" id="GO:1904158">
    <property type="term" value="P:axonemal central apparatus assembly"/>
    <property type="evidence" value="ECO:0007669"/>
    <property type="project" value="TreeGrafter"/>
</dbReference>
<comment type="subcellular location">
    <subcellularLocation>
        <location evidence="1">Cell projection</location>
        <location evidence="1">Cilium</location>
    </subcellularLocation>
    <subcellularLocation>
        <location evidence="2">Cytoplasm</location>
    </subcellularLocation>
</comment>
<dbReference type="GO" id="GO:0005930">
    <property type="term" value="C:axoneme"/>
    <property type="evidence" value="ECO:0007669"/>
    <property type="project" value="TreeGrafter"/>
</dbReference>
<dbReference type="OrthoDB" id="5538672at2759"/>
<evidence type="ECO:0000313" key="9">
    <source>
        <dbReference type="Proteomes" id="UP000070544"/>
    </source>
</evidence>
<dbReference type="InterPro" id="IPR000535">
    <property type="entry name" value="MSP_dom"/>
</dbReference>
<dbReference type="PANTHER" id="PTHR23053">
    <property type="entry name" value="DLEC1 DELETED IN LUNG AND ESOPHAGEAL CANCER 1"/>
    <property type="match status" value="1"/>
</dbReference>
<evidence type="ECO:0000256" key="4">
    <source>
        <dbReference type="ARBA" id="ARBA00023069"/>
    </source>
</evidence>
<keyword evidence="9" id="KW-1185">Reference proteome</keyword>
<reference evidence="8 9" key="1">
    <citation type="journal article" date="2015" name="Genome Biol. Evol.">
        <title>Phylogenomic analyses indicate that early fungi evolved digesting cell walls of algal ancestors of land plants.</title>
        <authorList>
            <person name="Chang Y."/>
            <person name="Wang S."/>
            <person name="Sekimoto S."/>
            <person name="Aerts A.L."/>
            <person name="Choi C."/>
            <person name="Clum A."/>
            <person name="LaButti K.M."/>
            <person name="Lindquist E.A."/>
            <person name="Yee Ngan C."/>
            <person name="Ohm R.A."/>
            <person name="Salamov A.A."/>
            <person name="Grigoriev I.V."/>
            <person name="Spatafora J.W."/>
            <person name="Berbee M.L."/>
        </authorList>
    </citation>
    <scope>NUCLEOTIDE SEQUENCE [LARGE SCALE GENOMIC DNA]</scope>
    <source>
        <strain evidence="8 9">JEL478</strain>
    </source>
</reference>
<feature type="domain" description="MSP" evidence="7">
    <location>
        <begin position="336"/>
        <end position="454"/>
    </location>
</feature>
<feature type="chain" id="PRO_5007296353" description="MSP domain-containing protein" evidence="6">
    <location>
        <begin position="23"/>
        <end position="3213"/>
    </location>
</feature>
<accession>A0A139APX3</accession>
<dbReference type="InterPro" id="IPR013783">
    <property type="entry name" value="Ig-like_fold"/>
</dbReference>
<dbReference type="Pfam" id="PF22544">
    <property type="entry name" value="HYDIN_VesB_CFA65-like_Ig"/>
    <property type="match status" value="4"/>
</dbReference>
<evidence type="ECO:0000256" key="5">
    <source>
        <dbReference type="ARBA" id="ARBA00023273"/>
    </source>
</evidence>
<evidence type="ECO:0000259" key="7">
    <source>
        <dbReference type="PROSITE" id="PS50202"/>
    </source>
</evidence>
<feature type="signal peptide" evidence="6">
    <location>
        <begin position="1"/>
        <end position="22"/>
    </location>
</feature>
<gene>
    <name evidence="8" type="ORF">M427DRAFT_486646</name>
</gene>
<evidence type="ECO:0000256" key="2">
    <source>
        <dbReference type="ARBA" id="ARBA00004496"/>
    </source>
</evidence>
<name>A0A139APX3_GONPJ</name>
<evidence type="ECO:0000256" key="6">
    <source>
        <dbReference type="SAM" id="SignalP"/>
    </source>
</evidence>
<dbReference type="InterPro" id="IPR033305">
    <property type="entry name" value="Hydin-like"/>
</dbReference>
<dbReference type="OMA" id="INCLEHE"/>
<keyword evidence="6" id="KW-0732">Signal</keyword>
<evidence type="ECO:0000256" key="3">
    <source>
        <dbReference type="ARBA" id="ARBA00022490"/>
    </source>
</evidence>
<dbReference type="EMBL" id="KQ965740">
    <property type="protein sequence ID" value="KXS18811.1"/>
    <property type="molecule type" value="Genomic_DNA"/>
</dbReference>
<evidence type="ECO:0000256" key="1">
    <source>
        <dbReference type="ARBA" id="ARBA00004138"/>
    </source>
</evidence>